<dbReference type="AlphaFoldDB" id="A0A9D1VKB4"/>
<evidence type="ECO:0000256" key="1">
    <source>
        <dbReference type="SAM" id="Phobius"/>
    </source>
</evidence>
<organism evidence="2 3">
    <name type="scientific">Candidatus Blautia pullistercoris</name>
    <dbReference type="NCBI Taxonomy" id="2838499"/>
    <lineage>
        <taxon>Bacteria</taxon>
        <taxon>Bacillati</taxon>
        <taxon>Bacillota</taxon>
        <taxon>Clostridia</taxon>
        <taxon>Lachnospirales</taxon>
        <taxon>Lachnospiraceae</taxon>
        <taxon>Blautia</taxon>
    </lineage>
</organism>
<dbReference type="EMBL" id="DXFG01000070">
    <property type="protein sequence ID" value="HIX36970.1"/>
    <property type="molecule type" value="Genomic_DNA"/>
</dbReference>
<protein>
    <submittedName>
        <fullName evidence="2">Uncharacterized protein</fullName>
    </submittedName>
</protein>
<feature type="transmembrane region" description="Helical" evidence="1">
    <location>
        <begin position="6"/>
        <end position="28"/>
    </location>
</feature>
<feature type="non-terminal residue" evidence="2">
    <location>
        <position position="1"/>
    </location>
</feature>
<evidence type="ECO:0000313" key="2">
    <source>
        <dbReference type="EMBL" id="HIX36970.1"/>
    </source>
</evidence>
<keyword evidence="1" id="KW-0472">Membrane</keyword>
<name>A0A9D1VKB4_9FIRM</name>
<reference evidence="2" key="2">
    <citation type="submission" date="2021-04" db="EMBL/GenBank/DDBJ databases">
        <authorList>
            <person name="Gilroy R."/>
        </authorList>
    </citation>
    <scope>NUCLEOTIDE SEQUENCE</scope>
    <source>
        <strain evidence="2">ChiHjej12B11-1927</strain>
    </source>
</reference>
<keyword evidence="1" id="KW-1133">Transmembrane helix</keyword>
<reference evidence="2" key="1">
    <citation type="journal article" date="2021" name="PeerJ">
        <title>Extensive microbial diversity within the chicken gut microbiome revealed by metagenomics and culture.</title>
        <authorList>
            <person name="Gilroy R."/>
            <person name="Ravi A."/>
            <person name="Getino M."/>
            <person name="Pursley I."/>
            <person name="Horton D.L."/>
            <person name="Alikhan N.F."/>
            <person name="Baker D."/>
            <person name="Gharbi K."/>
            <person name="Hall N."/>
            <person name="Watson M."/>
            <person name="Adriaenssens E.M."/>
            <person name="Foster-Nyarko E."/>
            <person name="Jarju S."/>
            <person name="Secka A."/>
            <person name="Antonio M."/>
            <person name="Oren A."/>
            <person name="Chaudhuri R.R."/>
            <person name="La Ragione R."/>
            <person name="Hildebrand F."/>
            <person name="Pallen M.J."/>
        </authorList>
    </citation>
    <scope>NUCLEOTIDE SEQUENCE</scope>
    <source>
        <strain evidence="2">ChiHjej12B11-1927</strain>
    </source>
</reference>
<comment type="caution">
    <text evidence="2">The sequence shown here is derived from an EMBL/GenBank/DDBJ whole genome shotgun (WGS) entry which is preliminary data.</text>
</comment>
<sequence>MTVRFMITAVMGALLLGWVIFCGVQFIFQGRRRIAGADFIGQVKCEKCGTEYTVSPQEFNKGIMTKTRSLTKTQVYRGAFVDTPHYAYYAKKFYCPCCKKREYAQVLNINEINEDMRQQRYEELKERYFQEDTE</sequence>
<gene>
    <name evidence="2" type="ORF">H9738_03750</name>
</gene>
<dbReference type="Proteomes" id="UP000824230">
    <property type="component" value="Unassembled WGS sequence"/>
</dbReference>
<evidence type="ECO:0000313" key="3">
    <source>
        <dbReference type="Proteomes" id="UP000824230"/>
    </source>
</evidence>
<proteinExistence type="predicted"/>
<accession>A0A9D1VKB4</accession>
<keyword evidence="1" id="KW-0812">Transmembrane</keyword>